<dbReference type="Pfam" id="PF13193">
    <property type="entry name" value="AMP-binding_C"/>
    <property type="match status" value="1"/>
</dbReference>
<dbReference type="RefSeq" id="WP_207856540.1">
    <property type="nucleotide sequence ID" value="NZ_JAFREP010000002.1"/>
</dbReference>
<evidence type="ECO:0000313" key="3">
    <source>
        <dbReference type="EMBL" id="MBO1317303.1"/>
    </source>
</evidence>
<evidence type="ECO:0000259" key="2">
    <source>
        <dbReference type="Pfam" id="PF13193"/>
    </source>
</evidence>
<dbReference type="EMBL" id="JAFREP010000006">
    <property type="protein sequence ID" value="MBO1318610.1"/>
    <property type="molecule type" value="Genomic_DNA"/>
</dbReference>
<dbReference type="GO" id="GO:0016878">
    <property type="term" value="F:acid-thiol ligase activity"/>
    <property type="evidence" value="ECO:0007669"/>
    <property type="project" value="UniProtKB-ARBA"/>
</dbReference>
<feature type="domain" description="AMP-dependent synthetase/ligase" evidence="1">
    <location>
        <begin position="7"/>
        <end position="346"/>
    </location>
</feature>
<dbReference type="SUPFAM" id="SSF56801">
    <property type="entry name" value="Acetyl-CoA synthetase-like"/>
    <property type="match status" value="1"/>
</dbReference>
<dbReference type="Proteomes" id="UP000664417">
    <property type="component" value="Unassembled WGS sequence"/>
</dbReference>
<evidence type="ECO:0000259" key="1">
    <source>
        <dbReference type="Pfam" id="PF00501"/>
    </source>
</evidence>
<accession>A0A8J7QHA6</accession>
<evidence type="ECO:0000313" key="5">
    <source>
        <dbReference type="Proteomes" id="UP000664417"/>
    </source>
</evidence>
<organism evidence="4 5">
    <name type="scientific">Acanthopleuribacter pedis</name>
    <dbReference type="NCBI Taxonomy" id="442870"/>
    <lineage>
        <taxon>Bacteria</taxon>
        <taxon>Pseudomonadati</taxon>
        <taxon>Acidobacteriota</taxon>
        <taxon>Holophagae</taxon>
        <taxon>Acanthopleuribacterales</taxon>
        <taxon>Acanthopleuribacteraceae</taxon>
        <taxon>Acanthopleuribacter</taxon>
    </lineage>
</organism>
<dbReference type="Gene3D" id="3.40.50.12780">
    <property type="entry name" value="N-terminal domain of ligase-like"/>
    <property type="match status" value="1"/>
</dbReference>
<comment type="caution">
    <text evidence="4">The sequence shown here is derived from an EMBL/GenBank/DDBJ whole genome shotgun (WGS) entry which is preliminary data.</text>
</comment>
<protein>
    <submittedName>
        <fullName evidence="4">AMP-binding protein</fullName>
    </submittedName>
</protein>
<dbReference type="InterPro" id="IPR020845">
    <property type="entry name" value="AMP-binding_CS"/>
</dbReference>
<dbReference type="InterPro" id="IPR025110">
    <property type="entry name" value="AMP-bd_C"/>
</dbReference>
<gene>
    <name evidence="3" type="ORF">J3U88_02440</name>
    <name evidence="4" type="ORF">J3U88_09080</name>
</gene>
<dbReference type="Pfam" id="PF00501">
    <property type="entry name" value="AMP-binding"/>
    <property type="match status" value="1"/>
</dbReference>
<name>A0A8J7QHA6_9BACT</name>
<dbReference type="PANTHER" id="PTHR43767:SF1">
    <property type="entry name" value="NONRIBOSOMAL PEPTIDE SYNTHASE PES1 (EUROFUNG)-RELATED"/>
    <property type="match status" value="1"/>
</dbReference>
<dbReference type="PROSITE" id="PS00455">
    <property type="entry name" value="AMP_BINDING"/>
    <property type="match status" value="1"/>
</dbReference>
<dbReference type="InterPro" id="IPR050237">
    <property type="entry name" value="ATP-dep_AMP-bd_enzyme"/>
</dbReference>
<dbReference type="InterPro" id="IPR000873">
    <property type="entry name" value="AMP-dep_synth/lig_dom"/>
</dbReference>
<dbReference type="EMBL" id="JAFREP010000002">
    <property type="protein sequence ID" value="MBO1317303.1"/>
    <property type="molecule type" value="Genomic_DNA"/>
</dbReference>
<proteinExistence type="predicted"/>
<reference evidence="4" key="1">
    <citation type="submission" date="2021-03" db="EMBL/GenBank/DDBJ databases">
        <authorList>
            <person name="Wang G."/>
        </authorList>
    </citation>
    <scope>NUCLEOTIDE SEQUENCE</scope>
    <source>
        <strain evidence="4">KCTC 12899</strain>
    </source>
</reference>
<evidence type="ECO:0000313" key="4">
    <source>
        <dbReference type="EMBL" id="MBO1318610.1"/>
    </source>
</evidence>
<dbReference type="PANTHER" id="PTHR43767">
    <property type="entry name" value="LONG-CHAIN-FATTY-ACID--COA LIGASE"/>
    <property type="match status" value="1"/>
</dbReference>
<feature type="domain" description="AMP-binding enzyme C-terminal" evidence="2">
    <location>
        <begin position="402"/>
        <end position="470"/>
    </location>
</feature>
<dbReference type="AlphaFoldDB" id="A0A8J7QHA6"/>
<dbReference type="InterPro" id="IPR045851">
    <property type="entry name" value="AMP-bd_C_sf"/>
</dbReference>
<keyword evidence="5" id="KW-1185">Reference proteome</keyword>
<sequence>MWFDFLAENASRFGDRIALEQAGDGATMTYAAMDRLADRWATYLHQLGVGEGDRVVVLATNRAEHLHLFFACLRLGALLVPLNYRLSPAEWTQQLDHIEATCVLLGADFHLDHPAAFYLDLVTLPETTAFVAAPVDPQRPLLMLFTSGSSGCPKGVLLHGAMLGANIVQTRLNWELDSRDASSTHAPFFHTGGYNVLTLPLLQAGGRILLVDCFQPDQILDLMNAGKITVFFGVPTMFDLLARHAAFAGCDLSQLRFVISGGAPCQQAVMQVWRERGVCFRQGFGMTEVGPNCFTIDDATARRKPAAVGWPMLGTCMLLLDEDDQPVGDGGVGELCIAGPHLCAGYRNNAASTASARHGQFWRTGDLAQRDAQGCYTIVGRKKEMYISGGENVFPGEVVRHLINMADVRDAHVIGVPDQRWGEVGFAFLLTEQSYDVAAVRAFLEPHLSRYKHPRHLVCLTELPLLANGKVNRKALTETALKTIQAGVQYAS</sequence>
<dbReference type="InterPro" id="IPR042099">
    <property type="entry name" value="ANL_N_sf"/>
</dbReference>
<dbReference type="Gene3D" id="3.30.300.30">
    <property type="match status" value="1"/>
</dbReference>